<evidence type="ECO:0000313" key="2">
    <source>
        <dbReference type="Proteomes" id="UP001454036"/>
    </source>
</evidence>
<accession>A0AAV3RQM2</accession>
<protein>
    <submittedName>
        <fullName evidence="1">Uncharacterized protein</fullName>
    </submittedName>
</protein>
<organism evidence="1 2">
    <name type="scientific">Lithospermum erythrorhizon</name>
    <name type="common">Purple gromwell</name>
    <name type="synonym">Lithospermum officinale var. erythrorhizon</name>
    <dbReference type="NCBI Taxonomy" id="34254"/>
    <lineage>
        <taxon>Eukaryota</taxon>
        <taxon>Viridiplantae</taxon>
        <taxon>Streptophyta</taxon>
        <taxon>Embryophyta</taxon>
        <taxon>Tracheophyta</taxon>
        <taxon>Spermatophyta</taxon>
        <taxon>Magnoliopsida</taxon>
        <taxon>eudicotyledons</taxon>
        <taxon>Gunneridae</taxon>
        <taxon>Pentapetalae</taxon>
        <taxon>asterids</taxon>
        <taxon>lamiids</taxon>
        <taxon>Boraginales</taxon>
        <taxon>Boraginaceae</taxon>
        <taxon>Boraginoideae</taxon>
        <taxon>Lithospermeae</taxon>
        <taxon>Lithospermum</taxon>
    </lineage>
</organism>
<sequence>MSPILQFSAQDTETIIDFTLIIEGIFHQHLCSGYPRNIGSNVYFHDFSELSEYHSVPQQTGILPATSVSYNQETPYRPPTLVSNNQETPCRLHLLLIRTPALKSFSIDGTSVGFQSLESLNLLCKAKITLESYDGDESSLYLHLIEAIHPVKLLHLDASAFRVVGHLPLYKRFLHN</sequence>
<gene>
    <name evidence="1" type="ORF">LIER_30139</name>
</gene>
<evidence type="ECO:0000313" key="1">
    <source>
        <dbReference type="EMBL" id="GAA0180644.1"/>
    </source>
</evidence>
<name>A0AAV3RQM2_LITER</name>
<proteinExistence type="predicted"/>
<dbReference type="EMBL" id="BAABME010010647">
    <property type="protein sequence ID" value="GAA0180644.1"/>
    <property type="molecule type" value="Genomic_DNA"/>
</dbReference>
<keyword evidence="2" id="KW-1185">Reference proteome</keyword>
<dbReference type="Proteomes" id="UP001454036">
    <property type="component" value="Unassembled WGS sequence"/>
</dbReference>
<dbReference type="AlphaFoldDB" id="A0AAV3RQM2"/>
<reference evidence="1 2" key="1">
    <citation type="submission" date="2024-01" db="EMBL/GenBank/DDBJ databases">
        <title>The complete chloroplast genome sequence of Lithospermum erythrorhizon: insights into the phylogenetic relationship among Boraginaceae species and the maternal lineages of purple gromwells.</title>
        <authorList>
            <person name="Okada T."/>
            <person name="Watanabe K."/>
        </authorList>
    </citation>
    <scope>NUCLEOTIDE SEQUENCE [LARGE SCALE GENOMIC DNA]</scope>
</reference>
<comment type="caution">
    <text evidence="1">The sequence shown here is derived from an EMBL/GenBank/DDBJ whole genome shotgun (WGS) entry which is preliminary data.</text>
</comment>